<dbReference type="GO" id="GO:0003677">
    <property type="term" value="F:DNA binding"/>
    <property type="evidence" value="ECO:0007669"/>
    <property type="project" value="UniProtKB-KW"/>
</dbReference>
<sequence>MIFLRVSNPPLCALALDPLLTRKGRYDKWDRGGASGGAGGAGGATWSGRERDARDARDSRDARDTRDRERDRERERQARAHQMSHAHTSEPPDNSSLFPAPFRVTGNRDRVSQQVQIKLGDYHLAQTLLDDPSKSIGICAEPASPAPCHPSRRESEFKKPAHAPQNGRIHHRPYPYNKSEGLSSTGSTGHRPPPLRIPNGFTAQNAIDSSSQPPIESILKEMKSLPTPLSVIAATPRKEAENKFIFNPYTNKVQENPQLANNDLKTPVTKSGLDSRISNSRNSVSPDVVNKDLGLSESDDEVAATTTRLEPILSPIRSGGSPSSGSESSPSDSESESSSAESTAPAPAPAPAPPPAQRPSWGLSNFAPPPPEPPDHPDLTNVLADAKGKPQSPISDLTDSEASSPSPGVRRRRSLANRISTASSDEETPRPVPVRPQASPSVPPPIPSGSQSTGVKRGRPPKVRTSEERPPKKKRGRPKKTRPQSPAPPDSEPEPDPPVHHALQDTKTHIFRKVFTPKKGDECGGKGGKGGKGKGGKGKGQVTIIEVTAPESGADDDDRHRDRSTERRTEEAIARVSPPQESETYTRRRDAERNANDRIQGVPIERPDYRRTEDRPTIERTSVDRLPDRITNDRLVPERIPSDRRSTDRLPPDRPDRNDRAQERLSNDRFQDRISNDRLQERISTDRLQERISIDRFQEKLSSDRLQERLSNDRLSNDLISPDRISDRSSDRLSTSDRMDRKSGDKMSIDRSSDKLDRLSSDKKISVDRVERITPERAEADVGFVQCPVPIVSERRSRSRVLVSIPLGRLRAELVRALRTPRRPGPPPAQVNTPLQSEVAATNHERPPPCLGQTPIYYSYFEQLPADALSDEERDHKYYLAEAKRLRSAAESEQHAMPRVMLYLESVLCFVLTGRVLELELDTKRAFTIYRETIEYIKSIHSMPQRIRAEARKKGGEPHSTFSKLDILSLRVQALLYLRMFKMYNREVKEYYKIVQEYQQKVGNPACAESVSPLSPTPSPAGSVGSGGSASSGYCSLAHAVPAHAHNALLQLTKYYTFLYVAHDLWEQADCLCRLRPNQDLFIAVDRKCGPLTLFSTFRHLVQYVRYAISLLKSAPQ</sequence>
<evidence type="ECO:0000256" key="2">
    <source>
        <dbReference type="ARBA" id="ARBA00007354"/>
    </source>
</evidence>
<feature type="compositionally biased region" description="Polar residues" evidence="13">
    <location>
        <begin position="392"/>
        <end position="402"/>
    </location>
</feature>
<feature type="compositionally biased region" description="Low complexity" evidence="13">
    <location>
        <begin position="318"/>
        <end position="345"/>
    </location>
</feature>
<dbReference type="GO" id="GO:0010468">
    <property type="term" value="P:regulation of gene expression"/>
    <property type="evidence" value="ECO:0007669"/>
    <property type="project" value="InterPro"/>
</dbReference>
<evidence type="ECO:0000256" key="9">
    <source>
        <dbReference type="ARBA" id="ARBA00023163"/>
    </source>
</evidence>
<feature type="compositionally biased region" description="Gly residues" evidence="13">
    <location>
        <begin position="33"/>
        <end position="45"/>
    </location>
</feature>
<evidence type="ECO:0000256" key="12">
    <source>
        <dbReference type="ARBA" id="ARBA00032149"/>
    </source>
</evidence>
<keyword evidence="16" id="KW-1185">Reference proteome</keyword>
<dbReference type="PANTHER" id="PTHR10528">
    <property type="entry name" value="AF4/FMR2 FAMILY MEMBER"/>
    <property type="match status" value="1"/>
</dbReference>
<keyword evidence="7" id="KW-0805">Transcription regulation</keyword>
<dbReference type="Pfam" id="PF18876">
    <property type="entry name" value="AFF4_CHD"/>
    <property type="match status" value="1"/>
</dbReference>
<feature type="region of interest" description="Disordered" evidence="13">
    <location>
        <begin position="717"/>
        <end position="760"/>
    </location>
</feature>
<reference evidence="15" key="1">
    <citation type="submission" date="2022-05" db="EMBL/GenBank/DDBJ databases">
        <authorList>
            <person name="Okamura Y."/>
        </authorList>
    </citation>
    <scope>NUCLEOTIDE SEQUENCE</scope>
</reference>
<feature type="region of interest" description="Disordered" evidence="13">
    <location>
        <begin position="29"/>
        <end position="103"/>
    </location>
</feature>
<proteinExistence type="inferred from homology"/>
<dbReference type="Pfam" id="PF05110">
    <property type="entry name" value="AF-4"/>
    <property type="match status" value="1"/>
</dbReference>
<comment type="subcellular location">
    <subcellularLocation>
        <location evidence="1">Nucleus</location>
    </subcellularLocation>
</comment>
<keyword evidence="5" id="KW-0597">Phosphoprotein</keyword>
<keyword evidence="4" id="KW-0217">Developmental protein</keyword>
<feature type="region of interest" description="Disordered" evidence="13">
    <location>
        <begin position="143"/>
        <end position="199"/>
    </location>
</feature>
<keyword evidence="8" id="KW-0238">DNA-binding</keyword>
<evidence type="ECO:0000256" key="6">
    <source>
        <dbReference type="ARBA" id="ARBA00022788"/>
    </source>
</evidence>
<comment type="similarity">
    <text evidence="2">Belongs to the AF4 family.</text>
</comment>
<dbReference type="GO" id="GO:0007366">
    <property type="term" value="P:periodic partitioning by pair rule gene"/>
    <property type="evidence" value="ECO:0007669"/>
    <property type="project" value="UniProtKB-KW"/>
</dbReference>
<comment type="function">
    <text evidence="11">Has a role in transcriptional regulation. Acts in parallel with the Ras/MAPK and the PI3K/PKB pathways in the control of cell identity and cellular growth. Essential for regulation of the cytoskeleton and cell growth but not for cell proliferation or growth rate. Required specifically for the microtubule-based basal transport of lipid droplets. Plays a partially redundant function downstream of Raf in cell fate specification in the developing eye. Pair-rule protein that regulates embryonic cellularization, gastrulation and segmentation.</text>
</comment>
<feature type="compositionally biased region" description="Basic and acidic residues" evidence="13">
    <location>
        <begin position="48"/>
        <end position="78"/>
    </location>
</feature>
<keyword evidence="10" id="KW-0539">Nucleus</keyword>
<keyword evidence="6" id="KW-0562">Pair-rule protein</keyword>
<dbReference type="AlphaFoldDB" id="A0A9P0TNY4"/>
<feature type="region of interest" description="Disordered" evidence="13">
    <location>
        <begin position="251"/>
        <end position="678"/>
    </location>
</feature>
<evidence type="ECO:0000256" key="7">
    <source>
        <dbReference type="ARBA" id="ARBA00023015"/>
    </source>
</evidence>
<organism evidence="15 16">
    <name type="scientific">Pieris brassicae</name>
    <name type="common">White butterfly</name>
    <name type="synonym">Large white butterfly</name>
    <dbReference type="NCBI Taxonomy" id="7116"/>
    <lineage>
        <taxon>Eukaryota</taxon>
        <taxon>Metazoa</taxon>
        <taxon>Ecdysozoa</taxon>
        <taxon>Arthropoda</taxon>
        <taxon>Hexapoda</taxon>
        <taxon>Insecta</taxon>
        <taxon>Pterygota</taxon>
        <taxon>Neoptera</taxon>
        <taxon>Endopterygota</taxon>
        <taxon>Lepidoptera</taxon>
        <taxon>Glossata</taxon>
        <taxon>Ditrysia</taxon>
        <taxon>Papilionoidea</taxon>
        <taxon>Pieridae</taxon>
        <taxon>Pierinae</taxon>
        <taxon>Pieris</taxon>
    </lineage>
</organism>
<feature type="compositionally biased region" description="Basic and acidic residues" evidence="13">
    <location>
        <begin position="497"/>
        <end position="508"/>
    </location>
</feature>
<feature type="compositionally biased region" description="Basic and acidic residues" evidence="13">
    <location>
        <begin position="557"/>
        <end position="573"/>
    </location>
</feature>
<dbReference type="Gene3D" id="6.10.250.2670">
    <property type="match status" value="1"/>
</dbReference>
<evidence type="ECO:0000256" key="8">
    <source>
        <dbReference type="ARBA" id="ARBA00023125"/>
    </source>
</evidence>
<feature type="compositionally biased region" description="Basic residues" evidence="13">
    <location>
        <begin position="471"/>
        <end position="482"/>
    </location>
</feature>
<evidence type="ECO:0000256" key="5">
    <source>
        <dbReference type="ARBA" id="ARBA00022553"/>
    </source>
</evidence>
<evidence type="ECO:0000259" key="14">
    <source>
        <dbReference type="Pfam" id="PF18876"/>
    </source>
</evidence>
<evidence type="ECO:0000256" key="10">
    <source>
        <dbReference type="ARBA" id="ARBA00023242"/>
    </source>
</evidence>
<feature type="compositionally biased region" description="Basic and acidic residues" evidence="13">
    <location>
        <begin position="724"/>
        <end position="760"/>
    </location>
</feature>
<evidence type="ECO:0000256" key="3">
    <source>
        <dbReference type="ARBA" id="ARBA00021888"/>
    </source>
</evidence>
<evidence type="ECO:0000256" key="13">
    <source>
        <dbReference type="SAM" id="MobiDB-lite"/>
    </source>
</evidence>
<protein>
    <recommendedName>
        <fullName evidence="3">AF4/FMR2 family member lilli</fullName>
    </recommendedName>
    <alternativeName>
        <fullName evidence="12">Protein lilliputian</fullName>
    </alternativeName>
</protein>
<evidence type="ECO:0000313" key="16">
    <source>
        <dbReference type="Proteomes" id="UP001152562"/>
    </source>
</evidence>
<feature type="compositionally biased region" description="Basic and acidic residues" evidence="13">
    <location>
        <begin position="605"/>
        <end position="678"/>
    </location>
</feature>
<keyword evidence="9" id="KW-0804">Transcription</keyword>
<accession>A0A9P0TNY4</accession>
<evidence type="ECO:0000313" key="15">
    <source>
        <dbReference type="EMBL" id="CAH4034972.1"/>
    </source>
</evidence>
<dbReference type="Proteomes" id="UP001152562">
    <property type="component" value="Unassembled WGS sequence"/>
</dbReference>
<feature type="domain" description="AF4/FMR2 C-terminal homology" evidence="14">
    <location>
        <begin position="871"/>
        <end position="1114"/>
    </location>
</feature>
<evidence type="ECO:0000256" key="11">
    <source>
        <dbReference type="ARBA" id="ARBA00024653"/>
    </source>
</evidence>
<dbReference type="InterPro" id="IPR043640">
    <property type="entry name" value="AF4/FMR2_CHD"/>
</dbReference>
<comment type="caution">
    <text evidence="15">The sequence shown here is derived from an EMBL/GenBank/DDBJ whole genome shotgun (WGS) entry which is preliminary data.</text>
</comment>
<dbReference type="GO" id="GO:0032783">
    <property type="term" value="C:super elongation complex"/>
    <property type="evidence" value="ECO:0007669"/>
    <property type="project" value="TreeGrafter"/>
</dbReference>
<feature type="compositionally biased region" description="Basic and acidic residues" evidence="13">
    <location>
        <begin position="584"/>
        <end position="596"/>
    </location>
</feature>
<feature type="compositionally biased region" description="Polar residues" evidence="13">
    <location>
        <begin position="276"/>
        <end position="285"/>
    </location>
</feature>
<dbReference type="PANTHER" id="PTHR10528:SF17">
    <property type="entry name" value="AF4_FMR2 FAMILY MEMBER LILLI"/>
    <property type="match status" value="1"/>
</dbReference>
<feature type="compositionally biased region" description="Pro residues" evidence="13">
    <location>
        <begin position="346"/>
        <end position="357"/>
    </location>
</feature>
<evidence type="ECO:0000256" key="1">
    <source>
        <dbReference type="ARBA" id="ARBA00004123"/>
    </source>
</evidence>
<gene>
    <name evidence="15" type="ORF">PIBRA_LOCUS11093</name>
</gene>
<dbReference type="EMBL" id="CALOZG010000042">
    <property type="protein sequence ID" value="CAH4034972.1"/>
    <property type="molecule type" value="Genomic_DNA"/>
</dbReference>
<name>A0A9P0TNY4_PIEBR</name>
<dbReference type="InterPro" id="IPR007797">
    <property type="entry name" value="AF4/FMR2"/>
</dbReference>
<feature type="compositionally biased region" description="Polar residues" evidence="13">
    <location>
        <begin position="251"/>
        <end position="264"/>
    </location>
</feature>
<evidence type="ECO:0000256" key="4">
    <source>
        <dbReference type="ARBA" id="ARBA00022473"/>
    </source>
</evidence>